<dbReference type="AlphaFoldDB" id="A0A0C3ASU8"/>
<evidence type="ECO:0000313" key="2">
    <source>
        <dbReference type="Proteomes" id="UP000053989"/>
    </source>
</evidence>
<dbReference type="InParanoid" id="A0A0C3ASU8"/>
<dbReference type="HOGENOM" id="CLU_003292_9_3_1"/>
<reference evidence="1 2" key="1">
    <citation type="submission" date="2014-04" db="EMBL/GenBank/DDBJ databases">
        <authorList>
            <consortium name="DOE Joint Genome Institute"/>
            <person name="Kuo A."/>
            <person name="Kohler A."/>
            <person name="Nagy L.G."/>
            <person name="Floudas D."/>
            <person name="Copeland A."/>
            <person name="Barry K.W."/>
            <person name="Cichocki N."/>
            <person name="Veneault-Fourrey C."/>
            <person name="LaButti K."/>
            <person name="Lindquist E.A."/>
            <person name="Lipzen A."/>
            <person name="Lundell T."/>
            <person name="Morin E."/>
            <person name="Murat C."/>
            <person name="Sun H."/>
            <person name="Tunlid A."/>
            <person name="Henrissat B."/>
            <person name="Grigoriev I.V."/>
            <person name="Hibbett D.S."/>
            <person name="Martin F."/>
            <person name="Nordberg H.P."/>
            <person name="Cantor M.N."/>
            <person name="Hua S.X."/>
        </authorList>
    </citation>
    <scope>NUCLEOTIDE SEQUENCE [LARGE SCALE GENOMIC DNA]</scope>
    <source>
        <strain evidence="1 2">Foug A</strain>
    </source>
</reference>
<dbReference type="EMBL" id="KN822010">
    <property type="protein sequence ID" value="KIM68022.1"/>
    <property type="molecule type" value="Genomic_DNA"/>
</dbReference>
<evidence type="ECO:0000313" key="1">
    <source>
        <dbReference type="EMBL" id="KIM68022.1"/>
    </source>
</evidence>
<dbReference type="Proteomes" id="UP000053989">
    <property type="component" value="Unassembled WGS sequence"/>
</dbReference>
<keyword evidence="2" id="KW-1185">Reference proteome</keyword>
<sequence length="67" mass="7516">MNSEPLTRSAFIKHLKYSARAAAADSIDSHGISIGGTLVYLLRGIQFKVTKVRSRWTSVDNFTFRNN</sequence>
<protein>
    <submittedName>
        <fullName evidence="1">Uncharacterized protein</fullName>
    </submittedName>
</protein>
<dbReference type="OrthoDB" id="2678913at2759"/>
<reference evidence="2" key="2">
    <citation type="submission" date="2015-01" db="EMBL/GenBank/DDBJ databases">
        <title>Evolutionary Origins and Diversification of the Mycorrhizal Mutualists.</title>
        <authorList>
            <consortium name="DOE Joint Genome Institute"/>
            <consortium name="Mycorrhizal Genomics Consortium"/>
            <person name="Kohler A."/>
            <person name="Kuo A."/>
            <person name="Nagy L.G."/>
            <person name="Floudas D."/>
            <person name="Copeland A."/>
            <person name="Barry K.W."/>
            <person name="Cichocki N."/>
            <person name="Veneault-Fourrey C."/>
            <person name="LaButti K."/>
            <person name="Lindquist E.A."/>
            <person name="Lipzen A."/>
            <person name="Lundell T."/>
            <person name="Morin E."/>
            <person name="Murat C."/>
            <person name="Riley R."/>
            <person name="Ohm R."/>
            <person name="Sun H."/>
            <person name="Tunlid A."/>
            <person name="Henrissat B."/>
            <person name="Grigoriev I.V."/>
            <person name="Hibbett D.S."/>
            <person name="Martin F."/>
        </authorList>
    </citation>
    <scope>NUCLEOTIDE SEQUENCE [LARGE SCALE GENOMIC DNA]</scope>
    <source>
        <strain evidence="2">Foug A</strain>
    </source>
</reference>
<proteinExistence type="predicted"/>
<name>A0A0C3ASU8_9AGAM</name>
<accession>A0A0C3ASU8</accession>
<organism evidence="1 2">
    <name type="scientific">Scleroderma citrinum Foug A</name>
    <dbReference type="NCBI Taxonomy" id="1036808"/>
    <lineage>
        <taxon>Eukaryota</taxon>
        <taxon>Fungi</taxon>
        <taxon>Dikarya</taxon>
        <taxon>Basidiomycota</taxon>
        <taxon>Agaricomycotina</taxon>
        <taxon>Agaricomycetes</taxon>
        <taxon>Agaricomycetidae</taxon>
        <taxon>Boletales</taxon>
        <taxon>Sclerodermatineae</taxon>
        <taxon>Sclerodermataceae</taxon>
        <taxon>Scleroderma</taxon>
    </lineage>
</organism>
<gene>
    <name evidence="1" type="ORF">SCLCIDRAFT_106521</name>
</gene>